<feature type="compositionally biased region" description="Polar residues" evidence="1">
    <location>
        <begin position="76"/>
        <end position="95"/>
    </location>
</feature>
<sequence>MSKPNIKISLDNSRRREINKINRMKAKLHQMARSNTNQTYNQDNEIQPKQYEHTEYEETSIRPKGNQPLHEDNKKTPTNPTRPLNKSNQATNMTTLKRKRKTNQLIQDEPEYNDSQIPAIATTTQMENTTPQILLYISSRNPKLLAPPHKRRLHQDHSK</sequence>
<dbReference type="EMBL" id="JAEAOA010000619">
    <property type="protein sequence ID" value="KAK3582908.1"/>
    <property type="molecule type" value="Genomic_DNA"/>
</dbReference>
<reference evidence="2" key="2">
    <citation type="journal article" date="2021" name="Genome Biol. Evol.">
        <title>Developing a high-quality reference genome for a parasitic bivalve with doubly uniparental inheritance (Bivalvia: Unionida).</title>
        <authorList>
            <person name="Smith C.H."/>
        </authorList>
    </citation>
    <scope>NUCLEOTIDE SEQUENCE</scope>
    <source>
        <strain evidence="2">CHS0354</strain>
        <tissue evidence="2">Mantle</tissue>
    </source>
</reference>
<proteinExistence type="predicted"/>
<feature type="region of interest" description="Disordered" evidence="1">
    <location>
        <begin position="140"/>
        <end position="159"/>
    </location>
</feature>
<comment type="caution">
    <text evidence="2">The sequence shown here is derived from an EMBL/GenBank/DDBJ whole genome shotgun (WGS) entry which is preliminary data.</text>
</comment>
<accession>A0AAE0S0K9</accession>
<reference evidence="2" key="3">
    <citation type="submission" date="2023-05" db="EMBL/GenBank/DDBJ databases">
        <authorList>
            <person name="Smith C.H."/>
        </authorList>
    </citation>
    <scope>NUCLEOTIDE SEQUENCE</scope>
    <source>
        <strain evidence="2">CHS0354</strain>
        <tissue evidence="2">Mantle</tissue>
    </source>
</reference>
<feature type="compositionally biased region" description="Basic and acidic residues" evidence="1">
    <location>
        <begin position="50"/>
        <end position="61"/>
    </location>
</feature>
<dbReference type="Proteomes" id="UP001195483">
    <property type="component" value="Unassembled WGS sequence"/>
</dbReference>
<feature type="compositionally biased region" description="Polar residues" evidence="1">
    <location>
        <begin position="32"/>
        <end position="47"/>
    </location>
</feature>
<keyword evidence="3" id="KW-1185">Reference proteome</keyword>
<dbReference type="AlphaFoldDB" id="A0AAE0S0K9"/>
<evidence type="ECO:0000313" key="3">
    <source>
        <dbReference type="Proteomes" id="UP001195483"/>
    </source>
</evidence>
<evidence type="ECO:0000313" key="2">
    <source>
        <dbReference type="EMBL" id="KAK3582908.1"/>
    </source>
</evidence>
<feature type="compositionally biased region" description="Basic residues" evidence="1">
    <location>
        <begin position="148"/>
        <end position="159"/>
    </location>
</feature>
<name>A0AAE0S0K9_9BIVA</name>
<reference evidence="2" key="1">
    <citation type="journal article" date="2021" name="Genome Biol. Evol.">
        <title>A High-Quality Reference Genome for a Parasitic Bivalve with Doubly Uniparental Inheritance (Bivalvia: Unionida).</title>
        <authorList>
            <person name="Smith C.H."/>
        </authorList>
    </citation>
    <scope>NUCLEOTIDE SEQUENCE</scope>
    <source>
        <strain evidence="2">CHS0354</strain>
    </source>
</reference>
<gene>
    <name evidence="2" type="ORF">CHS0354_009714</name>
</gene>
<evidence type="ECO:0000256" key="1">
    <source>
        <dbReference type="SAM" id="MobiDB-lite"/>
    </source>
</evidence>
<organism evidence="2 3">
    <name type="scientific">Potamilus streckersoni</name>
    <dbReference type="NCBI Taxonomy" id="2493646"/>
    <lineage>
        <taxon>Eukaryota</taxon>
        <taxon>Metazoa</taxon>
        <taxon>Spiralia</taxon>
        <taxon>Lophotrochozoa</taxon>
        <taxon>Mollusca</taxon>
        <taxon>Bivalvia</taxon>
        <taxon>Autobranchia</taxon>
        <taxon>Heteroconchia</taxon>
        <taxon>Palaeoheterodonta</taxon>
        <taxon>Unionida</taxon>
        <taxon>Unionoidea</taxon>
        <taxon>Unionidae</taxon>
        <taxon>Ambleminae</taxon>
        <taxon>Lampsilini</taxon>
        <taxon>Potamilus</taxon>
    </lineage>
</organism>
<feature type="region of interest" description="Disordered" evidence="1">
    <location>
        <begin position="30"/>
        <end position="115"/>
    </location>
</feature>
<protein>
    <submittedName>
        <fullName evidence="2">Uncharacterized protein</fullName>
    </submittedName>
</protein>